<evidence type="ECO:0000256" key="2">
    <source>
        <dbReference type="ARBA" id="ARBA00006843"/>
    </source>
</evidence>
<comment type="subcellular location">
    <subcellularLocation>
        <location evidence="1">Membrane</location>
    </subcellularLocation>
</comment>
<keyword evidence="5 7" id="KW-0472">Membrane</keyword>
<evidence type="ECO:0000256" key="4">
    <source>
        <dbReference type="ARBA" id="ARBA00022989"/>
    </source>
</evidence>
<dbReference type="GeneID" id="20249493"/>
<dbReference type="Pfam" id="PF04505">
    <property type="entry name" value="CD225"/>
    <property type="match status" value="1"/>
</dbReference>
<dbReference type="STRING" id="225164.V4BLE8"/>
<evidence type="ECO:0000256" key="6">
    <source>
        <dbReference type="SAM" id="MobiDB-lite"/>
    </source>
</evidence>
<keyword evidence="3 7" id="KW-0812">Transmembrane</keyword>
<dbReference type="InterPro" id="IPR051423">
    <property type="entry name" value="CD225/Dispanin"/>
</dbReference>
<feature type="compositionally biased region" description="Low complexity" evidence="6">
    <location>
        <begin position="13"/>
        <end position="37"/>
    </location>
</feature>
<evidence type="ECO:0000313" key="9">
    <source>
        <dbReference type="Proteomes" id="UP000030746"/>
    </source>
</evidence>
<dbReference type="EMBL" id="KB202591">
    <property type="protein sequence ID" value="ESO89459.1"/>
    <property type="molecule type" value="Genomic_DNA"/>
</dbReference>
<gene>
    <name evidence="8" type="ORF">LOTGIDRAFT_234302</name>
</gene>
<proteinExistence type="inferred from homology"/>
<dbReference type="AlphaFoldDB" id="V4BLE8"/>
<feature type="compositionally biased region" description="Polar residues" evidence="6">
    <location>
        <begin position="1"/>
        <end position="12"/>
    </location>
</feature>
<evidence type="ECO:0000256" key="5">
    <source>
        <dbReference type="ARBA" id="ARBA00023136"/>
    </source>
</evidence>
<evidence type="ECO:0000256" key="1">
    <source>
        <dbReference type="ARBA" id="ARBA00004370"/>
    </source>
</evidence>
<feature type="transmembrane region" description="Helical" evidence="7">
    <location>
        <begin position="71"/>
        <end position="95"/>
    </location>
</feature>
<dbReference type="Proteomes" id="UP000030746">
    <property type="component" value="Unassembled WGS sequence"/>
</dbReference>
<dbReference type="HOGENOM" id="CLU_125158_0_0_1"/>
<comment type="similarity">
    <text evidence="2">Belongs to the CD225/Dispanin family.</text>
</comment>
<dbReference type="SUPFAM" id="SSF81995">
    <property type="entry name" value="beta-sandwich domain of Sec23/24"/>
    <property type="match status" value="1"/>
</dbReference>
<dbReference type="KEGG" id="lgi:LOTGIDRAFT_234302"/>
<feature type="transmembrane region" description="Helical" evidence="7">
    <location>
        <begin position="116"/>
        <end position="145"/>
    </location>
</feature>
<accession>V4BLE8</accession>
<feature type="region of interest" description="Disordered" evidence="6">
    <location>
        <begin position="1"/>
        <end position="37"/>
    </location>
</feature>
<protein>
    <submittedName>
        <fullName evidence="8">Uncharacterized protein</fullName>
    </submittedName>
</protein>
<dbReference type="PANTHER" id="PTHR14948:SF25">
    <property type="entry name" value="DUF4190 DOMAIN-CONTAINING PROTEIN"/>
    <property type="match status" value="1"/>
</dbReference>
<dbReference type="CTD" id="20249493"/>
<evidence type="ECO:0000256" key="3">
    <source>
        <dbReference type="ARBA" id="ARBA00022692"/>
    </source>
</evidence>
<name>V4BLE8_LOTGI</name>
<dbReference type="GO" id="GO:0016020">
    <property type="term" value="C:membrane"/>
    <property type="evidence" value="ECO:0007669"/>
    <property type="project" value="UniProtKB-SubCell"/>
</dbReference>
<dbReference type="InterPro" id="IPR007593">
    <property type="entry name" value="CD225/Dispanin_fam"/>
</dbReference>
<organism evidence="8 9">
    <name type="scientific">Lottia gigantea</name>
    <name type="common">Giant owl limpet</name>
    <dbReference type="NCBI Taxonomy" id="225164"/>
    <lineage>
        <taxon>Eukaryota</taxon>
        <taxon>Metazoa</taxon>
        <taxon>Spiralia</taxon>
        <taxon>Lophotrochozoa</taxon>
        <taxon>Mollusca</taxon>
        <taxon>Gastropoda</taxon>
        <taxon>Patellogastropoda</taxon>
        <taxon>Lottioidea</taxon>
        <taxon>Lottiidae</taxon>
        <taxon>Lottia</taxon>
    </lineage>
</organism>
<dbReference type="OrthoDB" id="10038436at2759"/>
<dbReference type="RefSeq" id="XP_009059820.1">
    <property type="nucleotide sequence ID" value="XM_009061572.1"/>
</dbReference>
<keyword evidence="4 7" id="KW-1133">Transmembrane helix</keyword>
<evidence type="ECO:0000313" key="8">
    <source>
        <dbReference type="EMBL" id="ESO89459.1"/>
    </source>
</evidence>
<sequence length="155" mass="17069">MANKSEAYSTDNPGYKGDQGQPQQGYPQQGYPQQGYPQQQGYPMQQYPAGTNVVIGQPATTIVTNPRPNDYFTFALLTCLCCFWPTGIAALVFSCNSRDASDRLDFNQAQNDGRMAKIFSIISLVIGLVWIIAVIIYAIVAATVVTKAYTRTYYG</sequence>
<reference evidence="8 9" key="1">
    <citation type="journal article" date="2013" name="Nature">
        <title>Insights into bilaterian evolution from three spiralian genomes.</title>
        <authorList>
            <person name="Simakov O."/>
            <person name="Marletaz F."/>
            <person name="Cho S.J."/>
            <person name="Edsinger-Gonzales E."/>
            <person name="Havlak P."/>
            <person name="Hellsten U."/>
            <person name="Kuo D.H."/>
            <person name="Larsson T."/>
            <person name="Lv J."/>
            <person name="Arendt D."/>
            <person name="Savage R."/>
            <person name="Osoegawa K."/>
            <person name="de Jong P."/>
            <person name="Grimwood J."/>
            <person name="Chapman J.A."/>
            <person name="Shapiro H."/>
            <person name="Aerts A."/>
            <person name="Otillar R.P."/>
            <person name="Terry A.Y."/>
            <person name="Boore J.L."/>
            <person name="Grigoriev I.V."/>
            <person name="Lindberg D.R."/>
            <person name="Seaver E.C."/>
            <person name="Weisblat D.A."/>
            <person name="Putnam N.H."/>
            <person name="Rokhsar D.S."/>
        </authorList>
    </citation>
    <scope>NUCLEOTIDE SEQUENCE [LARGE SCALE GENOMIC DNA]</scope>
</reference>
<evidence type="ECO:0000256" key="7">
    <source>
        <dbReference type="SAM" id="Phobius"/>
    </source>
</evidence>
<dbReference type="PANTHER" id="PTHR14948">
    <property type="entry name" value="NG5"/>
    <property type="match status" value="1"/>
</dbReference>
<dbReference type="OMA" id="TREANHQ"/>
<keyword evidence="9" id="KW-1185">Reference proteome</keyword>